<comment type="similarity">
    <text evidence="3">Belongs to the autotransporter-2 (AT-2) (TC 1.B.40) family.</text>
</comment>
<dbReference type="Gene3D" id="2.60.40.4050">
    <property type="match status" value="1"/>
</dbReference>
<evidence type="ECO:0000256" key="1">
    <source>
        <dbReference type="ARBA" id="ARBA00004241"/>
    </source>
</evidence>
<accession>A0A388SFF7</accession>
<dbReference type="InterPro" id="IPR011049">
    <property type="entry name" value="Serralysin-like_metalloprot_C"/>
</dbReference>
<evidence type="ECO:0000259" key="14">
    <source>
        <dbReference type="Pfam" id="PF03895"/>
    </source>
</evidence>
<evidence type="ECO:0008006" key="19">
    <source>
        <dbReference type="Google" id="ProtNLM"/>
    </source>
</evidence>
<evidence type="ECO:0000256" key="7">
    <source>
        <dbReference type="ARBA" id="ARBA00022729"/>
    </source>
</evidence>
<keyword evidence="9" id="KW-0472">Membrane</keyword>
<dbReference type="Pfam" id="PF03895">
    <property type="entry name" value="YadA_anchor"/>
    <property type="match status" value="1"/>
</dbReference>
<feature type="domain" description="Trimeric autotransporter adhesin YadA-like head" evidence="15">
    <location>
        <begin position="550"/>
        <end position="576"/>
    </location>
</feature>
<dbReference type="GO" id="GO:0009279">
    <property type="term" value="C:cell outer membrane"/>
    <property type="evidence" value="ECO:0007669"/>
    <property type="project" value="UniProtKB-SubCell"/>
</dbReference>
<sequence>MSSNVIHQAPSARRQASPSKRTTGNTSHSCFAVSLVAAAIALAACPAMAAGMVTAGSGAGVAVGATSSTTGANQVAVGPNARTDSTYSGNAGEASIAIGANAKTITEVGRKGAAVVFMDPLSYLFHTGNFGAGGIAIGKNSIGYNGSTVLGQHDYTGQIGDVNVNKQGDAFNSYENLQYGFGATSVGYNSYTAGQYATSIGAYNVNSANYYPGGTNTVNGNSTVSQGFGATIIGSFNSNESRSSQSAVSGMANSLVGVANRVSNSSGALVFGAANQITNSLQNDDTLSRTPILPSSPVEFADTLRELVSQSNGGGSTLAIGGANTADWTNETAIIGVGNTVKGGEGAPSAYNLFTGFANTGDSVHHVTVIGSGNSVSHATKTIVIGDNRNLDTVTGAVVIGNATTATPVKAANNSVTIGSDSLATFQSGVAIGNTASSSGSNAIAMGTNSKAAMLNTVAIGNTASASYMGGVALGNAANSTGTNATAIGSTATASGSNAIAMGTNSKAATLNTVAIGNTATATSMGGVAIGNTSTASSANATAVGTNTIAKGASSVAIGNNATATTTGGVAIGSGSVADTWYGLKGYDPSTKTISTDTSATWMSTASAVSVGDADEGITRQITGVAAGWKDTDAVNVAQLKAITAASSTKVDTKGPNLSVDTTRLPITADPSTSPPASTYTVTLSQDLTDMHSATFSSDSSPTTTVINTNGVTITGGSSGTVSITSAGLDNGGNKITNVAAGTVSATSNEAINGAQLHETNVKVQNNTTNIATNRRDIDNNTANIAANRTDINNLQNQFSAGQRDLKDRINRAGATAAALAGLHPQDYDEDHKVSASLGLGVYHGTQALAVGLFVRPTENLMFNVGGAFASNDHMLNLGVSYRFGDNSMKKKSPQELQAEVTSLKTENTDLSARLATADTKLSAANTRLDSQSAELRALKQQIADIQKRLK</sequence>
<feature type="domain" description="Trimeric autotransporter adhesin YadA-like head" evidence="15">
    <location>
        <begin position="512"/>
        <end position="532"/>
    </location>
</feature>
<proteinExistence type="inferred from homology"/>
<evidence type="ECO:0000256" key="9">
    <source>
        <dbReference type="ARBA" id="ARBA00023136"/>
    </source>
</evidence>
<keyword evidence="11" id="KW-0175">Coiled coil</keyword>
<reference evidence="17 18" key="1">
    <citation type="journal article" date="2018" name="Int. J. Syst. Evol. Microbiol.">
        <title>Mesosutterella multiformis gen. nov., sp. nov., a member of the family Sutterellaceae and Sutterella megalosphaeroides sp. nov., isolated from human faeces.</title>
        <authorList>
            <person name="Sakamoto M."/>
            <person name="Ikeyama N."/>
            <person name="Kunihiro T."/>
            <person name="Iino T."/>
            <person name="Yuki M."/>
            <person name="Ohkuma M."/>
        </authorList>
    </citation>
    <scope>NUCLEOTIDE SEQUENCE [LARGE SCALE GENOMIC DNA]</scope>
    <source>
        <strain evidence="17 18">4NBBH2</strain>
    </source>
</reference>
<feature type="region of interest" description="Disordered" evidence="12">
    <location>
        <begin position="1"/>
        <end position="24"/>
    </location>
</feature>
<evidence type="ECO:0000256" key="5">
    <source>
        <dbReference type="ARBA" id="ARBA00022452"/>
    </source>
</evidence>
<dbReference type="CDD" id="cd12820">
    <property type="entry name" value="LbR_YadA-like"/>
    <property type="match status" value="1"/>
</dbReference>
<dbReference type="Gene3D" id="3.30.1300.30">
    <property type="entry name" value="GSPII I/J protein-like"/>
    <property type="match status" value="1"/>
</dbReference>
<evidence type="ECO:0000256" key="13">
    <source>
        <dbReference type="SAM" id="SignalP"/>
    </source>
</evidence>
<evidence type="ECO:0000256" key="11">
    <source>
        <dbReference type="SAM" id="Coils"/>
    </source>
</evidence>
<dbReference type="InterPro" id="IPR008635">
    <property type="entry name" value="Coiled_stalk_dom"/>
</dbReference>
<evidence type="ECO:0000256" key="3">
    <source>
        <dbReference type="ARBA" id="ARBA00005848"/>
    </source>
</evidence>
<evidence type="ECO:0000313" key="17">
    <source>
        <dbReference type="EMBL" id="GBO94141.1"/>
    </source>
</evidence>
<keyword evidence="6" id="KW-0812">Transmembrane</keyword>
<evidence type="ECO:0000313" key="18">
    <source>
        <dbReference type="Proteomes" id="UP000266091"/>
    </source>
</evidence>
<evidence type="ECO:0000256" key="2">
    <source>
        <dbReference type="ARBA" id="ARBA00004442"/>
    </source>
</evidence>
<comment type="subcellular location">
    <subcellularLocation>
        <location evidence="2">Cell outer membrane</location>
    </subcellularLocation>
    <subcellularLocation>
        <location evidence="1">Cell surface</location>
    </subcellularLocation>
</comment>
<feature type="domain" description="Trimeric autotransporter adhesin YadA-like C-terminal membrane anchor" evidence="14">
    <location>
        <begin position="827"/>
        <end position="884"/>
    </location>
</feature>
<dbReference type="AlphaFoldDB" id="A0A388SFF7"/>
<feature type="domain" description="Trimeric autotransporter adhesin YadA-like head" evidence="15">
    <location>
        <begin position="428"/>
        <end position="450"/>
    </location>
</feature>
<evidence type="ECO:0000256" key="12">
    <source>
        <dbReference type="SAM" id="MobiDB-lite"/>
    </source>
</evidence>
<keyword evidence="7 13" id="KW-0732">Signal</keyword>
<evidence type="ECO:0000256" key="6">
    <source>
        <dbReference type="ARBA" id="ARBA00022692"/>
    </source>
</evidence>
<evidence type="ECO:0000259" key="16">
    <source>
        <dbReference type="Pfam" id="PF05662"/>
    </source>
</evidence>
<name>A0A388SFF7_9BURK</name>
<dbReference type="InterPro" id="IPR008640">
    <property type="entry name" value="Adhesin_Head_dom"/>
</dbReference>
<dbReference type="Gene3D" id="2.150.10.10">
    <property type="entry name" value="Serralysin-like metalloprotease, C-terminal"/>
    <property type="match status" value="3"/>
</dbReference>
<keyword evidence="8" id="KW-0653">Protein transport</keyword>
<dbReference type="EMBL" id="BGZJ01000001">
    <property type="protein sequence ID" value="GBO94141.1"/>
    <property type="molecule type" value="Genomic_DNA"/>
</dbReference>
<dbReference type="SUPFAM" id="SSF54523">
    <property type="entry name" value="Pili subunits"/>
    <property type="match status" value="1"/>
</dbReference>
<keyword evidence="4" id="KW-0813">Transport</keyword>
<keyword evidence="10" id="KW-0998">Cell outer membrane</keyword>
<feature type="domain" description="Trimeric autotransporter adhesin YadA-like head" evidence="15">
    <location>
        <begin position="481"/>
        <end position="506"/>
    </location>
</feature>
<dbReference type="Proteomes" id="UP000266091">
    <property type="component" value="Unassembled WGS sequence"/>
</dbReference>
<feature type="signal peptide" evidence="13">
    <location>
        <begin position="1"/>
        <end position="49"/>
    </location>
</feature>
<dbReference type="Pfam" id="PF05662">
    <property type="entry name" value="YadA_stalk"/>
    <property type="match status" value="2"/>
</dbReference>
<feature type="chain" id="PRO_5017428752" description="Trimeric autotransporter adhesin YadA-like C-terminal membrane anchor domain-containing protein" evidence="13">
    <location>
        <begin position="50"/>
        <end position="951"/>
    </location>
</feature>
<dbReference type="InterPro" id="IPR005594">
    <property type="entry name" value="YadA_C"/>
</dbReference>
<evidence type="ECO:0000256" key="10">
    <source>
        <dbReference type="ARBA" id="ARBA00023237"/>
    </source>
</evidence>
<dbReference type="SUPFAM" id="SSF101967">
    <property type="entry name" value="Adhesin YadA, collagen-binding domain"/>
    <property type="match status" value="2"/>
</dbReference>
<comment type="caution">
    <text evidence="17">The sequence shown here is derived from an EMBL/GenBank/DDBJ whole genome shotgun (WGS) entry which is preliminary data.</text>
</comment>
<dbReference type="Pfam" id="PF05658">
    <property type="entry name" value="YadA_head"/>
    <property type="match status" value="5"/>
</dbReference>
<keyword evidence="5" id="KW-1134">Transmembrane beta strand</keyword>
<gene>
    <name evidence="17" type="ORF">MESMUL_14950</name>
</gene>
<dbReference type="GO" id="GO:0015031">
    <property type="term" value="P:protein transport"/>
    <property type="evidence" value="ECO:0007669"/>
    <property type="project" value="UniProtKB-KW"/>
</dbReference>
<evidence type="ECO:0000256" key="8">
    <source>
        <dbReference type="ARBA" id="ARBA00022927"/>
    </source>
</evidence>
<keyword evidence="18" id="KW-1185">Reference proteome</keyword>
<feature type="domain" description="Trimeric autotransporter adhesin YadA-like head" evidence="15">
    <location>
        <begin position="180"/>
        <end position="203"/>
    </location>
</feature>
<protein>
    <recommendedName>
        <fullName evidence="19">Trimeric autotransporter adhesin YadA-like C-terminal membrane anchor domain-containing protein</fullName>
    </recommendedName>
</protein>
<feature type="domain" description="Trimeric autotransporter adhesin YadA-like stalk" evidence="16">
    <location>
        <begin position="621"/>
        <end position="655"/>
    </location>
</feature>
<organism evidence="17 18">
    <name type="scientific">Mesosutterella multiformis</name>
    <dbReference type="NCBI Taxonomy" id="2259133"/>
    <lineage>
        <taxon>Bacteria</taxon>
        <taxon>Pseudomonadati</taxon>
        <taxon>Pseudomonadota</taxon>
        <taxon>Betaproteobacteria</taxon>
        <taxon>Burkholderiales</taxon>
        <taxon>Sutterellaceae</taxon>
        <taxon>Mesosutterella</taxon>
    </lineage>
</organism>
<feature type="coiled-coil region" evidence="11">
    <location>
        <begin position="922"/>
        <end position="949"/>
    </location>
</feature>
<dbReference type="InterPro" id="IPR045584">
    <property type="entry name" value="Pilin-like"/>
</dbReference>
<dbReference type="GO" id="GO:0009986">
    <property type="term" value="C:cell surface"/>
    <property type="evidence" value="ECO:0007669"/>
    <property type="project" value="UniProtKB-SubCell"/>
</dbReference>
<feature type="domain" description="Trimeric autotransporter adhesin YadA-like stalk" evidence="16">
    <location>
        <begin position="735"/>
        <end position="777"/>
    </location>
</feature>
<evidence type="ECO:0000256" key="4">
    <source>
        <dbReference type="ARBA" id="ARBA00022448"/>
    </source>
</evidence>
<dbReference type="OrthoDB" id="2216692at2"/>
<feature type="compositionally biased region" description="Polar residues" evidence="12">
    <location>
        <begin position="14"/>
        <end position="24"/>
    </location>
</feature>
<evidence type="ECO:0000259" key="15">
    <source>
        <dbReference type="Pfam" id="PF05658"/>
    </source>
</evidence>